<feature type="signal peptide" evidence="1">
    <location>
        <begin position="1"/>
        <end position="33"/>
    </location>
</feature>
<evidence type="ECO:0000256" key="1">
    <source>
        <dbReference type="SAM" id="SignalP"/>
    </source>
</evidence>
<protein>
    <recommendedName>
        <fullName evidence="4">Lipoprotein</fullName>
    </recommendedName>
</protein>
<keyword evidence="1" id="KW-0732">Signal</keyword>
<keyword evidence="3" id="KW-1185">Reference proteome</keyword>
<feature type="chain" id="PRO_5047114853" description="Lipoprotein" evidence="1">
    <location>
        <begin position="34"/>
        <end position="254"/>
    </location>
</feature>
<dbReference type="Gene3D" id="2.50.20.20">
    <property type="match status" value="1"/>
</dbReference>
<name>A0ABY3WSG7_9ACTN</name>
<reference evidence="2 3" key="1">
    <citation type="submission" date="2021-03" db="EMBL/GenBank/DDBJ databases">
        <title>Complete genome of Streptomyces formicae strain 1H-GS9 (DSM 100524).</title>
        <authorList>
            <person name="Atanasov K.E."/>
            <person name="Altabella T."/>
            <person name="Ferrer A."/>
        </authorList>
    </citation>
    <scope>NUCLEOTIDE SEQUENCE [LARGE SCALE GENOMIC DNA]</scope>
    <source>
        <strain evidence="2 3">1H-GS9</strain>
    </source>
</reference>
<organism evidence="2 3">
    <name type="scientific">Streptomyces formicae</name>
    <dbReference type="NCBI Taxonomy" id="1616117"/>
    <lineage>
        <taxon>Bacteria</taxon>
        <taxon>Bacillati</taxon>
        <taxon>Actinomycetota</taxon>
        <taxon>Actinomycetes</taxon>
        <taxon>Kitasatosporales</taxon>
        <taxon>Streptomycetaceae</taxon>
        <taxon>Streptomyces</taxon>
    </lineage>
</organism>
<sequence>MSATALVRMKRTVLASLCTATALSLTACGPLGAAAAGTGASADSGPYAELSGPEVLNKAVKVTKAATSLRLGVTMTTADGPVQAHLAVDTKGDCAGTISFGTAATTELIKTGDTVYLRFDEAMLRKEGEGRPKEETDAVLKTLLGKWVKDDADSGDAKDLVEFCDLDTYLGGFEANDNIARKGGESAVNGTPTLVLTESYRDEKYTVHVAAKGTPYLLKLQVAGGAEPMSMTFSEFDKPVAAKKPAAKDIADVG</sequence>
<evidence type="ECO:0000313" key="3">
    <source>
        <dbReference type="Proteomes" id="UP000828924"/>
    </source>
</evidence>
<accession>A0ABY3WSG7</accession>
<dbReference type="Proteomes" id="UP000828924">
    <property type="component" value="Chromosome"/>
</dbReference>
<evidence type="ECO:0000313" key="2">
    <source>
        <dbReference type="EMBL" id="UNM15588.1"/>
    </source>
</evidence>
<gene>
    <name evidence="2" type="ORF">J4032_32700</name>
</gene>
<evidence type="ECO:0008006" key="4">
    <source>
        <dbReference type="Google" id="ProtNLM"/>
    </source>
</evidence>
<dbReference type="EMBL" id="CP071872">
    <property type="protein sequence ID" value="UNM15588.1"/>
    <property type="molecule type" value="Genomic_DNA"/>
</dbReference>
<dbReference type="RefSeq" id="WP_242337470.1">
    <property type="nucleotide sequence ID" value="NZ_CP071872.1"/>
</dbReference>
<proteinExistence type="predicted"/>